<evidence type="ECO:0000313" key="3">
    <source>
        <dbReference type="EMBL" id="KAH0626896.1"/>
    </source>
</evidence>
<feature type="domain" description="GRHL1/CP2 C-terminal" evidence="2">
    <location>
        <begin position="82"/>
        <end position="167"/>
    </location>
</feature>
<dbReference type="InterPro" id="IPR040167">
    <property type="entry name" value="TF_CP2-like"/>
</dbReference>
<dbReference type="EMBL" id="JAIPUX010000521">
    <property type="protein sequence ID" value="KAH0626896.1"/>
    <property type="molecule type" value="Genomic_DNA"/>
</dbReference>
<evidence type="ECO:0000259" key="2">
    <source>
        <dbReference type="Pfam" id="PF25416"/>
    </source>
</evidence>
<gene>
    <name evidence="3" type="ORF">JD844_002186</name>
</gene>
<evidence type="ECO:0000313" key="4">
    <source>
        <dbReference type="Proteomes" id="UP000826234"/>
    </source>
</evidence>
<evidence type="ECO:0000259" key="1">
    <source>
        <dbReference type="Pfam" id="PF18016"/>
    </source>
</evidence>
<dbReference type="Pfam" id="PF18016">
    <property type="entry name" value="SAM_3"/>
    <property type="match status" value="1"/>
</dbReference>
<feature type="domain" description="SAM" evidence="1">
    <location>
        <begin position="42"/>
        <end position="74"/>
    </location>
</feature>
<organism evidence="3 4">
    <name type="scientific">Phrynosoma platyrhinos</name>
    <name type="common">Desert horned lizard</name>
    <dbReference type="NCBI Taxonomy" id="52577"/>
    <lineage>
        <taxon>Eukaryota</taxon>
        <taxon>Metazoa</taxon>
        <taxon>Chordata</taxon>
        <taxon>Craniata</taxon>
        <taxon>Vertebrata</taxon>
        <taxon>Euteleostomi</taxon>
        <taxon>Lepidosauria</taxon>
        <taxon>Squamata</taxon>
        <taxon>Bifurcata</taxon>
        <taxon>Unidentata</taxon>
        <taxon>Episquamata</taxon>
        <taxon>Toxicofera</taxon>
        <taxon>Iguania</taxon>
        <taxon>Phrynosomatidae</taxon>
        <taxon>Phrynosomatinae</taxon>
        <taxon>Phrynosoma</taxon>
    </lineage>
</organism>
<keyword evidence="4" id="KW-1185">Reference proteome</keyword>
<dbReference type="PANTHER" id="PTHR11037">
    <property type="entry name" value="TRANSCRIPTION FACTOR CP2"/>
    <property type="match status" value="1"/>
</dbReference>
<proteinExistence type="predicted"/>
<sequence length="167" mass="18639">MPMIHYHYHQHNTLLELGWVASKFQIKFKTGAILPIHSLLFSSAIGADLLKLSRTDLVQICGTADGIRLSNALKARCLPDFIYTQFPGGSIYQELYLEELTATELTNKLAELLSFPASQIQQVSRQGPTGIHILLSDQMVRNLPDESCFVAAVIKVQNTEGYHLVLK</sequence>
<dbReference type="PANTHER" id="PTHR11037:SF12">
    <property type="entry name" value="GRH_CP2 DB DOMAIN-CONTAINING PROTEIN"/>
    <property type="match status" value="1"/>
</dbReference>
<dbReference type="InterPro" id="IPR057520">
    <property type="entry name" value="GRHL1/CP2_C"/>
</dbReference>
<name>A0ABQ7TAZ0_PHRPL</name>
<accession>A0ABQ7TAZ0</accession>
<dbReference type="InterPro" id="IPR041418">
    <property type="entry name" value="SAM_3"/>
</dbReference>
<protein>
    <submittedName>
        <fullName evidence="3">Uncharacterized protein</fullName>
    </submittedName>
</protein>
<comment type="caution">
    <text evidence="3">The sequence shown here is derived from an EMBL/GenBank/DDBJ whole genome shotgun (WGS) entry which is preliminary data.</text>
</comment>
<dbReference type="Pfam" id="PF25416">
    <property type="entry name" value="GRHL1_C"/>
    <property type="match status" value="1"/>
</dbReference>
<reference evidence="3 4" key="1">
    <citation type="journal article" date="2022" name="Gigascience">
        <title>A chromosome-level genome assembly and annotation of the desert horned lizard, Phrynosoma platyrhinos, provides insight into chromosomal rearrangements among reptiles.</title>
        <authorList>
            <person name="Koochekian N."/>
            <person name="Ascanio A."/>
            <person name="Farleigh K."/>
            <person name="Card D.C."/>
            <person name="Schield D.R."/>
            <person name="Castoe T.A."/>
            <person name="Jezkova T."/>
        </authorList>
    </citation>
    <scope>NUCLEOTIDE SEQUENCE [LARGE SCALE GENOMIC DNA]</scope>
    <source>
        <strain evidence="3">NK-2021</strain>
    </source>
</reference>
<dbReference type="Proteomes" id="UP000826234">
    <property type="component" value="Unassembled WGS sequence"/>
</dbReference>